<dbReference type="InterPro" id="IPR051548">
    <property type="entry name" value="Grx-like_ET"/>
</dbReference>
<gene>
    <name evidence="2" type="ORF">UT84_C0018G0020</name>
</gene>
<protein>
    <submittedName>
        <fullName evidence="2">Glutaredoxin</fullName>
    </submittedName>
</protein>
<dbReference type="CDD" id="cd02976">
    <property type="entry name" value="NrdH"/>
    <property type="match status" value="1"/>
</dbReference>
<dbReference type="EMBL" id="LBYI01000018">
    <property type="protein sequence ID" value="KKR49864.1"/>
    <property type="molecule type" value="Genomic_DNA"/>
</dbReference>
<sequence>MRITVFSTTTCPYCLMLKNYLKEKNVSFEEKQVDQDDSAKEEMLADSGGFMGVPFTVVVKDDGAKETIVGFDKGKFDQIFS</sequence>
<comment type="caution">
    <text evidence="2">The sequence shown here is derived from an EMBL/GenBank/DDBJ whole genome shotgun (WGS) entry which is preliminary data.</text>
</comment>
<dbReference type="AlphaFoldDB" id="A0A0G0RAW0"/>
<accession>A0A0G0RAW0</accession>
<evidence type="ECO:0000313" key="2">
    <source>
        <dbReference type="EMBL" id="KKR49864.1"/>
    </source>
</evidence>
<dbReference type="PANTHER" id="PTHR34386">
    <property type="entry name" value="GLUTAREDOXIN"/>
    <property type="match status" value="1"/>
</dbReference>
<evidence type="ECO:0000259" key="1">
    <source>
        <dbReference type="Pfam" id="PF00462"/>
    </source>
</evidence>
<dbReference type="SUPFAM" id="SSF52833">
    <property type="entry name" value="Thioredoxin-like"/>
    <property type="match status" value="1"/>
</dbReference>
<dbReference type="PROSITE" id="PS51354">
    <property type="entry name" value="GLUTAREDOXIN_2"/>
    <property type="match status" value="1"/>
</dbReference>
<dbReference type="InterPro" id="IPR002109">
    <property type="entry name" value="Glutaredoxin"/>
</dbReference>
<dbReference type="GO" id="GO:0009055">
    <property type="term" value="F:electron transfer activity"/>
    <property type="evidence" value="ECO:0007669"/>
    <property type="project" value="TreeGrafter"/>
</dbReference>
<dbReference type="Proteomes" id="UP000034531">
    <property type="component" value="Unassembled WGS sequence"/>
</dbReference>
<proteinExistence type="predicted"/>
<dbReference type="GO" id="GO:0045454">
    <property type="term" value="P:cell redox homeostasis"/>
    <property type="evidence" value="ECO:0007669"/>
    <property type="project" value="TreeGrafter"/>
</dbReference>
<reference evidence="2 3" key="1">
    <citation type="journal article" date="2015" name="Nature">
        <title>rRNA introns, odd ribosomes, and small enigmatic genomes across a large radiation of phyla.</title>
        <authorList>
            <person name="Brown C.T."/>
            <person name="Hug L.A."/>
            <person name="Thomas B.C."/>
            <person name="Sharon I."/>
            <person name="Castelle C.J."/>
            <person name="Singh A."/>
            <person name="Wilkins M.J."/>
            <person name="Williams K.H."/>
            <person name="Banfield J.F."/>
        </authorList>
    </citation>
    <scope>NUCLEOTIDE SEQUENCE [LARGE SCALE GENOMIC DNA]</scope>
</reference>
<evidence type="ECO:0000313" key="3">
    <source>
        <dbReference type="Proteomes" id="UP000034531"/>
    </source>
</evidence>
<dbReference type="Gene3D" id="3.40.30.10">
    <property type="entry name" value="Glutaredoxin"/>
    <property type="match status" value="1"/>
</dbReference>
<feature type="domain" description="Glutaredoxin" evidence="1">
    <location>
        <begin position="3"/>
        <end position="55"/>
    </location>
</feature>
<organism evidence="2 3">
    <name type="scientific">Candidatus Curtissbacteria bacterium GW2011_GWA1_40_16</name>
    <dbReference type="NCBI Taxonomy" id="1618405"/>
    <lineage>
        <taxon>Bacteria</taxon>
        <taxon>Candidatus Curtissiibacteriota</taxon>
    </lineage>
</organism>
<dbReference type="PANTHER" id="PTHR34386:SF1">
    <property type="entry name" value="GLUTAREDOXIN-LIKE PROTEIN NRDH"/>
    <property type="match status" value="1"/>
</dbReference>
<dbReference type="InterPro" id="IPR036249">
    <property type="entry name" value="Thioredoxin-like_sf"/>
</dbReference>
<dbReference type="Pfam" id="PF00462">
    <property type="entry name" value="Glutaredoxin"/>
    <property type="match status" value="1"/>
</dbReference>
<name>A0A0G0RAW0_9BACT</name>